<dbReference type="InterPro" id="IPR008901">
    <property type="entry name" value="ACER"/>
</dbReference>
<dbReference type="PANTHER" id="PTHR46187:SF3">
    <property type="entry name" value="ALKALINE CERAMIDASE 3"/>
    <property type="match status" value="1"/>
</dbReference>
<evidence type="ECO:0000256" key="4">
    <source>
        <dbReference type="ARBA" id="ARBA00022801"/>
    </source>
</evidence>
<feature type="transmembrane region" description="Helical" evidence="9">
    <location>
        <begin position="120"/>
        <end position="137"/>
    </location>
</feature>
<feature type="transmembrane region" description="Helical" evidence="9">
    <location>
        <begin position="185"/>
        <end position="203"/>
    </location>
</feature>
<evidence type="ECO:0000256" key="6">
    <source>
        <dbReference type="ARBA" id="ARBA00023136"/>
    </source>
</evidence>
<evidence type="ECO:0000256" key="3">
    <source>
        <dbReference type="ARBA" id="ARBA00022692"/>
    </source>
</evidence>
<dbReference type="GO" id="GO:0005789">
    <property type="term" value="C:endoplasmic reticulum membrane"/>
    <property type="evidence" value="ECO:0007669"/>
    <property type="project" value="TreeGrafter"/>
</dbReference>
<feature type="binding site" evidence="8">
    <location>
        <position position="232"/>
    </location>
    <ligand>
        <name>Zn(2+)</name>
        <dbReference type="ChEBI" id="CHEBI:29105"/>
        <note>catalytic</note>
    </ligand>
</feature>
<comment type="similarity">
    <text evidence="2">Belongs to the alkaline ceramidase family.</text>
</comment>
<dbReference type="GO" id="GO:0016811">
    <property type="term" value="F:hydrolase activity, acting on carbon-nitrogen (but not peptide) bonds, in linear amides"/>
    <property type="evidence" value="ECO:0007669"/>
    <property type="project" value="InterPro"/>
</dbReference>
<dbReference type="OrthoDB" id="187171at2759"/>
<evidence type="ECO:0000313" key="11">
    <source>
        <dbReference type="Proteomes" id="UP001151582"/>
    </source>
</evidence>
<feature type="binding site" evidence="7">
    <location>
        <position position="19"/>
    </location>
    <ligand>
        <name>Ca(2+)</name>
        <dbReference type="ChEBI" id="CHEBI:29108"/>
    </ligand>
</feature>
<dbReference type="GO" id="GO:0046513">
    <property type="term" value="P:ceramide biosynthetic process"/>
    <property type="evidence" value="ECO:0007669"/>
    <property type="project" value="TreeGrafter"/>
</dbReference>
<feature type="binding site" evidence="7">
    <location>
        <position position="22"/>
    </location>
    <ligand>
        <name>Ca(2+)</name>
        <dbReference type="ChEBI" id="CHEBI:29108"/>
    </ligand>
</feature>
<evidence type="ECO:0000256" key="2">
    <source>
        <dbReference type="ARBA" id="ARBA00009780"/>
    </source>
</evidence>
<evidence type="ECO:0000313" key="10">
    <source>
        <dbReference type="EMBL" id="KAJ1984847.1"/>
    </source>
</evidence>
<evidence type="ECO:0000256" key="7">
    <source>
        <dbReference type="PIRSR" id="PIRSR608901-1"/>
    </source>
</evidence>
<keyword evidence="4" id="KW-0378">Hydrolase</keyword>
<reference evidence="10" key="1">
    <citation type="submission" date="2022-07" db="EMBL/GenBank/DDBJ databases">
        <title>Phylogenomic reconstructions and comparative analyses of Kickxellomycotina fungi.</title>
        <authorList>
            <person name="Reynolds N.K."/>
            <person name="Stajich J.E."/>
            <person name="Barry K."/>
            <person name="Grigoriev I.V."/>
            <person name="Crous P."/>
            <person name="Smith M.E."/>
        </authorList>
    </citation>
    <scope>NUCLEOTIDE SEQUENCE</scope>
    <source>
        <strain evidence="10">RSA 567</strain>
    </source>
</reference>
<dbReference type="PANTHER" id="PTHR46187">
    <property type="entry name" value="ALKALINE CERAMIDASE 3"/>
    <property type="match status" value="1"/>
</dbReference>
<keyword evidence="8" id="KW-0862">Zinc</keyword>
<keyword evidence="7" id="KW-0479">Metal-binding</keyword>
<keyword evidence="3 9" id="KW-0812">Transmembrane</keyword>
<keyword evidence="11" id="KW-1185">Reference proteome</keyword>
<evidence type="ECO:0000256" key="1">
    <source>
        <dbReference type="ARBA" id="ARBA00004141"/>
    </source>
</evidence>
<dbReference type="GO" id="GO:0046872">
    <property type="term" value="F:metal ion binding"/>
    <property type="evidence" value="ECO:0007669"/>
    <property type="project" value="UniProtKB-KW"/>
</dbReference>
<feature type="binding site" evidence="7">
    <location>
        <position position="33"/>
    </location>
    <ligand>
        <name>Ca(2+)</name>
        <dbReference type="ChEBI" id="CHEBI:29108"/>
    </ligand>
</feature>
<keyword evidence="6 9" id="KW-0472">Membrane</keyword>
<dbReference type="AlphaFoldDB" id="A0A9W8B6A9"/>
<feature type="transmembrane region" description="Helical" evidence="9">
    <location>
        <begin position="34"/>
        <end position="52"/>
    </location>
</feature>
<comment type="cofactor">
    <cofactor evidence="8">
        <name>Zn(2+)</name>
        <dbReference type="ChEBI" id="CHEBI:29105"/>
    </cofactor>
</comment>
<dbReference type="EMBL" id="JANBQB010000009">
    <property type="protein sequence ID" value="KAJ1984847.1"/>
    <property type="molecule type" value="Genomic_DNA"/>
</dbReference>
<evidence type="ECO:0000256" key="5">
    <source>
        <dbReference type="ARBA" id="ARBA00022989"/>
    </source>
</evidence>
<feature type="transmembrane region" description="Helical" evidence="9">
    <location>
        <begin position="64"/>
        <end position="84"/>
    </location>
</feature>
<sequence>MAFNLTKEPYWGPGTATLDWCEDNYIVCKYIAEFWNTTTNLIFLSLAIFGIYNVRRCLGEKRFIMCYLGMLLVGIGSWLFHMTLLYEMQLLDELPMIYCTCVCVYSVIEIGKTPQYGKALPLGLLTYSALVTIIYLYNRNPVFHQVSYALEVAVIVFRSAYLLSQIPATVVGRDGQPVKIALKRLYFQAATTFLFGFFLWNIDNIYCTQLRNLRLLLAAPLDAILQLHGWWHVFTALGCYLCITNTQYMRLVFLDKLDEFELTHALGIIPYVRRIIAKKAL</sequence>
<feature type="binding site" evidence="7">
    <location>
        <position position="20"/>
    </location>
    <ligand>
        <name>Ca(2+)</name>
        <dbReference type="ChEBI" id="CHEBI:29108"/>
    </ligand>
</feature>
<evidence type="ECO:0000256" key="8">
    <source>
        <dbReference type="PIRSR" id="PIRSR608901-2"/>
    </source>
</evidence>
<keyword evidence="5 9" id="KW-1133">Transmembrane helix</keyword>
<accession>A0A9W8B6A9</accession>
<dbReference type="GO" id="GO:0046514">
    <property type="term" value="P:ceramide catabolic process"/>
    <property type="evidence" value="ECO:0007669"/>
    <property type="project" value="TreeGrafter"/>
</dbReference>
<evidence type="ECO:0000256" key="9">
    <source>
        <dbReference type="SAM" id="Phobius"/>
    </source>
</evidence>
<feature type="binding site" evidence="8">
    <location>
        <position position="228"/>
    </location>
    <ligand>
        <name>Zn(2+)</name>
        <dbReference type="ChEBI" id="CHEBI:29105"/>
        <note>catalytic</note>
    </ligand>
</feature>
<keyword evidence="7" id="KW-0106">Calcium</keyword>
<feature type="binding site" evidence="8">
    <location>
        <position position="81"/>
    </location>
    <ligand>
        <name>Zn(2+)</name>
        <dbReference type="ChEBI" id="CHEBI:29105"/>
        <note>catalytic</note>
    </ligand>
</feature>
<feature type="binding site" evidence="7">
    <location>
        <position position="24"/>
    </location>
    <ligand>
        <name>Ca(2+)</name>
        <dbReference type="ChEBI" id="CHEBI:29108"/>
    </ligand>
</feature>
<name>A0A9W8B6A9_9FUNG</name>
<proteinExistence type="inferred from homology"/>
<organism evidence="10 11">
    <name type="scientific">Dimargaris verticillata</name>
    <dbReference type="NCBI Taxonomy" id="2761393"/>
    <lineage>
        <taxon>Eukaryota</taxon>
        <taxon>Fungi</taxon>
        <taxon>Fungi incertae sedis</taxon>
        <taxon>Zoopagomycota</taxon>
        <taxon>Kickxellomycotina</taxon>
        <taxon>Dimargaritomycetes</taxon>
        <taxon>Dimargaritales</taxon>
        <taxon>Dimargaritaceae</taxon>
        <taxon>Dimargaris</taxon>
    </lineage>
</organism>
<comment type="subcellular location">
    <subcellularLocation>
        <location evidence="1">Membrane</location>
        <topology evidence="1">Multi-pass membrane protein</topology>
    </subcellularLocation>
</comment>
<comment type="caution">
    <text evidence="10">The sequence shown here is derived from an EMBL/GenBank/DDBJ whole genome shotgun (WGS) entry which is preliminary data.</text>
</comment>
<protein>
    <submittedName>
        <fullName evidence="10">Alkaline ceramidase ydc1</fullName>
    </submittedName>
</protein>
<dbReference type="Proteomes" id="UP001151582">
    <property type="component" value="Unassembled WGS sequence"/>
</dbReference>
<dbReference type="Pfam" id="PF05875">
    <property type="entry name" value="Ceramidase"/>
    <property type="match status" value="1"/>
</dbReference>
<feature type="transmembrane region" description="Helical" evidence="9">
    <location>
        <begin position="143"/>
        <end position="164"/>
    </location>
</feature>
<gene>
    <name evidence="10" type="primary">YDC1_1</name>
    <name evidence="10" type="ORF">H4R34_000386</name>
</gene>